<evidence type="ECO:0000259" key="1">
    <source>
        <dbReference type="SMART" id="SM00914"/>
    </source>
</evidence>
<comment type="caution">
    <text evidence="2">The sequence shown here is derived from an EMBL/GenBank/DDBJ whole genome shotgun (WGS) entry which is preliminary data.</text>
</comment>
<dbReference type="AlphaFoldDB" id="A0A941FIS7"/>
<evidence type="ECO:0000313" key="3">
    <source>
        <dbReference type="Proteomes" id="UP000680045"/>
    </source>
</evidence>
<feature type="domain" description="IDEAL" evidence="1">
    <location>
        <begin position="25"/>
        <end position="61"/>
    </location>
</feature>
<accession>A0A941FIS7</accession>
<dbReference type="Proteomes" id="UP000680045">
    <property type="component" value="Unassembled WGS sequence"/>
</dbReference>
<dbReference type="SMART" id="SM00914">
    <property type="entry name" value="IDEAL"/>
    <property type="match status" value="1"/>
</dbReference>
<reference evidence="2" key="1">
    <citation type="submission" date="2021-04" db="EMBL/GenBank/DDBJ databases">
        <title>Whole genome sequencing of Enterococci isolates from hospitalized patients.</title>
        <authorList>
            <person name="Ogoti B.M."/>
            <person name="Onyambu F.G."/>
        </authorList>
    </citation>
    <scope>NUCLEOTIDE SEQUENCE</scope>
    <source>
        <strain evidence="2">242</strain>
    </source>
</reference>
<proteinExistence type="predicted"/>
<evidence type="ECO:0000313" key="2">
    <source>
        <dbReference type="EMBL" id="MBR8644784.1"/>
    </source>
</evidence>
<dbReference type="InterPro" id="IPR014957">
    <property type="entry name" value="IDEAL_dom"/>
</dbReference>
<dbReference type="InterPro" id="IPR027393">
    <property type="entry name" value="Virus_scaffolding_prot_C"/>
</dbReference>
<protein>
    <submittedName>
        <fullName evidence="2">IDEAL domain-containing protein</fullName>
    </submittedName>
</protein>
<organism evidence="2 3">
    <name type="scientific">Peribacillus frigoritolerans</name>
    <dbReference type="NCBI Taxonomy" id="450367"/>
    <lineage>
        <taxon>Bacteria</taxon>
        <taxon>Bacillati</taxon>
        <taxon>Bacillota</taxon>
        <taxon>Bacilli</taxon>
        <taxon>Bacillales</taxon>
        <taxon>Bacillaceae</taxon>
        <taxon>Peribacillus</taxon>
    </lineage>
</organism>
<gene>
    <name evidence="2" type="ORF">KEH51_11215</name>
</gene>
<dbReference type="Pfam" id="PF08858">
    <property type="entry name" value="IDEAL"/>
    <property type="match status" value="1"/>
</dbReference>
<sequence length="90" mass="10683">MEKNLANTPPQPEINVKDSEFAEMVLNKALLNFRKEQIRKEIDQSLQGYNKEEFLRLTEELKNISFKFDNLILPEWKMRIINLAKSKAFL</sequence>
<dbReference type="EMBL" id="JAGTPW010000016">
    <property type="protein sequence ID" value="MBR8644784.1"/>
    <property type="molecule type" value="Genomic_DNA"/>
</dbReference>
<dbReference type="Gene3D" id="4.10.810.10">
    <property type="entry name" value="Virus Scaffolding Protein, Chain A"/>
    <property type="match status" value="1"/>
</dbReference>
<name>A0A941FIS7_9BACI</name>